<reference evidence="2" key="1">
    <citation type="submission" date="2021-04" db="EMBL/GenBank/DDBJ databases">
        <authorList>
            <person name="Hartkoorn R.C."/>
            <person name="Beaudoing E."/>
            <person name="Hot D."/>
        </authorList>
    </citation>
    <scope>NUCLEOTIDE SEQUENCE</scope>
    <source>
        <strain evidence="2">NRRL B-16292</strain>
    </source>
</reference>
<accession>A0ABY5VX30</accession>
<evidence type="ECO:0000256" key="1">
    <source>
        <dbReference type="SAM" id="MobiDB-lite"/>
    </source>
</evidence>
<sequence>MIPDEQMPLSISDLKNTLPTEVLETVAPAVEQLAGWLVGGRGPLGGVGGESETFENDVVQGAAKDLVGAANGWPATAVREGNWMRQVTRAHAQAAERHALDTRLSLSALGNSAGVSADTYDATDRAGHQSFDPVAAGLDSLSAQASR</sequence>
<proteinExistence type="predicted"/>
<dbReference type="Proteomes" id="UP001059617">
    <property type="component" value="Chromosome"/>
</dbReference>
<evidence type="ECO:0000313" key="3">
    <source>
        <dbReference type="Proteomes" id="UP001059617"/>
    </source>
</evidence>
<keyword evidence="3" id="KW-1185">Reference proteome</keyword>
<name>A0ABY5VX30_9ACTN</name>
<organism evidence="2 3">
    <name type="scientific">Dactylosporangium fulvum</name>
    <dbReference type="NCBI Taxonomy" id="53359"/>
    <lineage>
        <taxon>Bacteria</taxon>
        <taxon>Bacillati</taxon>
        <taxon>Actinomycetota</taxon>
        <taxon>Actinomycetes</taxon>
        <taxon>Micromonosporales</taxon>
        <taxon>Micromonosporaceae</taxon>
        <taxon>Dactylosporangium</taxon>
    </lineage>
</organism>
<dbReference type="RefSeq" id="WP_259859951.1">
    <property type="nucleotide sequence ID" value="NZ_BAAAST010000091.1"/>
</dbReference>
<evidence type="ECO:0000313" key="2">
    <source>
        <dbReference type="EMBL" id="UWP82180.1"/>
    </source>
</evidence>
<feature type="region of interest" description="Disordered" evidence="1">
    <location>
        <begin position="123"/>
        <end position="147"/>
    </location>
</feature>
<protein>
    <submittedName>
        <fullName evidence="2">Uncharacterized protein</fullName>
    </submittedName>
</protein>
<reference evidence="2" key="2">
    <citation type="submission" date="2022-09" db="EMBL/GenBank/DDBJ databases">
        <title>Biosynthetic gene clusters of Dactylosporangioum fulvum.</title>
        <authorList>
            <person name="Caradec T."/>
        </authorList>
    </citation>
    <scope>NUCLEOTIDE SEQUENCE</scope>
    <source>
        <strain evidence="2">NRRL B-16292</strain>
    </source>
</reference>
<gene>
    <name evidence="2" type="ORF">Dfulv_45140</name>
</gene>
<dbReference type="EMBL" id="CP073720">
    <property type="protein sequence ID" value="UWP82180.1"/>
    <property type="molecule type" value="Genomic_DNA"/>
</dbReference>